<name>A0ABV9DTF7_9ACTN</name>
<dbReference type="RefSeq" id="WP_378571939.1">
    <property type="nucleotide sequence ID" value="NZ_JBHSFQ010000003.1"/>
</dbReference>
<feature type="transmembrane region" description="Helical" evidence="7">
    <location>
        <begin position="33"/>
        <end position="54"/>
    </location>
</feature>
<dbReference type="InterPro" id="IPR035906">
    <property type="entry name" value="MetI-like_sf"/>
</dbReference>
<feature type="domain" description="ABC transmembrane type-1" evidence="9">
    <location>
        <begin position="92"/>
        <end position="305"/>
    </location>
</feature>
<keyword evidence="11" id="KW-1185">Reference proteome</keyword>
<reference evidence="11" key="1">
    <citation type="journal article" date="2019" name="Int. J. Syst. Evol. Microbiol.">
        <title>The Global Catalogue of Microorganisms (GCM) 10K type strain sequencing project: providing services to taxonomists for standard genome sequencing and annotation.</title>
        <authorList>
            <consortium name="The Broad Institute Genomics Platform"/>
            <consortium name="The Broad Institute Genome Sequencing Center for Infectious Disease"/>
            <person name="Wu L."/>
            <person name="Ma J."/>
        </authorList>
    </citation>
    <scope>NUCLEOTIDE SEQUENCE [LARGE SCALE GENOMIC DNA]</scope>
    <source>
        <strain evidence="11">XZYJ18</strain>
    </source>
</reference>
<evidence type="ECO:0000256" key="8">
    <source>
        <dbReference type="SAM" id="MobiDB-lite"/>
    </source>
</evidence>
<comment type="caution">
    <text evidence="10">The sequence shown here is derived from an EMBL/GenBank/DDBJ whole genome shotgun (WGS) entry which is preliminary data.</text>
</comment>
<evidence type="ECO:0000256" key="5">
    <source>
        <dbReference type="ARBA" id="ARBA00022989"/>
    </source>
</evidence>
<dbReference type="PANTHER" id="PTHR30193">
    <property type="entry name" value="ABC TRANSPORTER PERMEASE PROTEIN"/>
    <property type="match status" value="1"/>
</dbReference>
<dbReference type="Gene3D" id="1.10.3720.10">
    <property type="entry name" value="MetI-like"/>
    <property type="match status" value="1"/>
</dbReference>
<evidence type="ECO:0000256" key="4">
    <source>
        <dbReference type="ARBA" id="ARBA00022692"/>
    </source>
</evidence>
<feature type="transmembrane region" description="Helical" evidence="7">
    <location>
        <begin position="178"/>
        <end position="201"/>
    </location>
</feature>
<feature type="transmembrane region" description="Helical" evidence="7">
    <location>
        <begin position="284"/>
        <end position="309"/>
    </location>
</feature>
<dbReference type="InterPro" id="IPR000515">
    <property type="entry name" value="MetI-like"/>
</dbReference>
<comment type="subcellular location">
    <subcellularLocation>
        <location evidence="1 7">Cell membrane</location>
        <topology evidence="1 7">Multi-pass membrane protein</topology>
    </subcellularLocation>
</comment>
<proteinExistence type="inferred from homology"/>
<evidence type="ECO:0000313" key="11">
    <source>
        <dbReference type="Proteomes" id="UP001595923"/>
    </source>
</evidence>
<evidence type="ECO:0000256" key="3">
    <source>
        <dbReference type="ARBA" id="ARBA00022475"/>
    </source>
</evidence>
<evidence type="ECO:0000256" key="1">
    <source>
        <dbReference type="ARBA" id="ARBA00004651"/>
    </source>
</evidence>
<keyword evidence="2 7" id="KW-0813">Transport</keyword>
<dbReference type="PROSITE" id="PS50928">
    <property type="entry name" value="ABC_TM1"/>
    <property type="match status" value="1"/>
</dbReference>
<feature type="transmembrane region" description="Helical" evidence="7">
    <location>
        <begin position="126"/>
        <end position="146"/>
    </location>
</feature>
<feature type="region of interest" description="Disordered" evidence="8">
    <location>
        <begin position="1"/>
        <end position="27"/>
    </location>
</feature>
<gene>
    <name evidence="10" type="ORF">ACFO4E_05665</name>
</gene>
<dbReference type="SUPFAM" id="SSF161098">
    <property type="entry name" value="MetI-like"/>
    <property type="match status" value="1"/>
</dbReference>
<evidence type="ECO:0000313" key="10">
    <source>
        <dbReference type="EMBL" id="MFC4561338.1"/>
    </source>
</evidence>
<comment type="similarity">
    <text evidence="7">Belongs to the binding-protein-dependent transport system permease family.</text>
</comment>
<feature type="compositionally biased region" description="Low complexity" evidence="8">
    <location>
        <begin position="1"/>
        <end position="18"/>
    </location>
</feature>
<keyword evidence="6 7" id="KW-0472">Membrane</keyword>
<protein>
    <submittedName>
        <fullName evidence="10">Carbohydrate ABC transporter permease</fullName>
    </submittedName>
</protein>
<evidence type="ECO:0000256" key="6">
    <source>
        <dbReference type="ARBA" id="ARBA00023136"/>
    </source>
</evidence>
<dbReference type="CDD" id="cd06261">
    <property type="entry name" value="TM_PBP2"/>
    <property type="match status" value="1"/>
</dbReference>
<keyword evidence="5 7" id="KW-1133">Transmembrane helix</keyword>
<dbReference type="EMBL" id="JBHSFQ010000003">
    <property type="protein sequence ID" value="MFC4561338.1"/>
    <property type="molecule type" value="Genomic_DNA"/>
</dbReference>
<evidence type="ECO:0000256" key="7">
    <source>
        <dbReference type="RuleBase" id="RU363032"/>
    </source>
</evidence>
<accession>A0ABV9DTF7</accession>
<evidence type="ECO:0000259" key="9">
    <source>
        <dbReference type="PROSITE" id="PS50928"/>
    </source>
</evidence>
<evidence type="ECO:0000256" key="2">
    <source>
        <dbReference type="ARBA" id="ARBA00022448"/>
    </source>
</evidence>
<keyword evidence="4 7" id="KW-0812">Transmembrane</keyword>
<dbReference type="InterPro" id="IPR051393">
    <property type="entry name" value="ABC_transporter_permease"/>
</dbReference>
<dbReference type="Proteomes" id="UP001595923">
    <property type="component" value="Unassembled WGS sequence"/>
</dbReference>
<organism evidence="10 11">
    <name type="scientific">Nocardiopsis mangrovi</name>
    <dbReference type="NCBI Taxonomy" id="1179818"/>
    <lineage>
        <taxon>Bacteria</taxon>
        <taxon>Bacillati</taxon>
        <taxon>Actinomycetota</taxon>
        <taxon>Actinomycetes</taxon>
        <taxon>Streptosporangiales</taxon>
        <taxon>Nocardiopsidaceae</taxon>
        <taxon>Nocardiopsis</taxon>
    </lineage>
</organism>
<dbReference type="PANTHER" id="PTHR30193:SF37">
    <property type="entry name" value="INNER MEMBRANE ABC TRANSPORTER PERMEASE PROTEIN YCJO"/>
    <property type="match status" value="1"/>
</dbReference>
<feature type="transmembrane region" description="Helical" evidence="7">
    <location>
        <begin position="232"/>
        <end position="252"/>
    </location>
</feature>
<feature type="transmembrane region" description="Helical" evidence="7">
    <location>
        <begin position="90"/>
        <end position="114"/>
    </location>
</feature>
<dbReference type="Pfam" id="PF00528">
    <property type="entry name" value="BPD_transp_1"/>
    <property type="match status" value="1"/>
</dbReference>
<sequence>MPVTDAPPDAPTRTGPAPGTRPPRGRSRRGAPVPWWFVLPAAAFFAFVVLVPSAQGAWFAFTDWDGLARERPFVGLERFREVLDDQDARAAVGTTLLIAVAVTVVQNLIGLLLALGLHSAVKSRDLLRVLFFVPAVITPVVAAYLWRYLYAPRGAVNAVLETVGLGFLRQDWLGDSSIALWSVVVVVIWQFAGMSMVIFLAGLQTVPKELHEAAAVDGAGPLRRFWNVTRPMLAPAITINLMLSVIGGLKLFDQVWVMTRGGPGGATDTLSTVIYREAFQFSEFAYSTALALVLTGFVIVLSAVQYGYLRREERKTA</sequence>
<keyword evidence="3" id="KW-1003">Cell membrane</keyword>